<name>A0AAE3E4S5_9FIRM</name>
<organism evidence="2 3">
    <name type="scientific">Anthropogastromicrobium aceti</name>
    <dbReference type="NCBI Taxonomy" id="2981768"/>
    <lineage>
        <taxon>Bacteria</taxon>
        <taxon>Bacillati</taxon>
        <taxon>Bacillota</taxon>
        <taxon>Clostridia</taxon>
        <taxon>Lachnospirales</taxon>
        <taxon>Lachnospiraceae</taxon>
        <taxon>Anthropogastromicrobium</taxon>
    </lineage>
</organism>
<gene>
    <name evidence="2" type="ORF">LKD48_09955</name>
</gene>
<protein>
    <submittedName>
        <fullName evidence="2">Uncharacterized protein</fullName>
    </submittedName>
</protein>
<evidence type="ECO:0000256" key="1">
    <source>
        <dbReference type="SAM" id="SignalP"/>
    </source>
</evidence>
<feature type="chain" id="PRO_5041900531" evidence="1">
    <location>
        <begin position="28"/>
        <end position="221"/>
    </location>
</feature>
<accession>A0AAE3E4S5</accession>
<sequence>MEVIMKKILSLIISLAMFLSLSITTFASDALAVAQPESVSQENTSNPFISPEAYIKYLESFGNEYSEFLSQFKTLSPEKQQTILDVLSNGGTLDVKLSEPIVTTPSIARTSQLGVYYDADFQLFGITFVTIRLEGRFTRSGTTVKTVEYKNAYIVKNWVPLSGFERTSLDAYVSNGRFYASAAFTAYVGAKIGDNIIGVTPRTFYISMSCNGAGVGTGNAW</sequence>
<proteinExistence type="predicted"/>
<dbReference type="Proteomes" id="UP001198200">
    <property type="component" value="Unassembled WGS sequence"/>
</dbReference>
<feature type="signal peptide" evidence="1">
    <location>
        <begin position="1"/>
        <end position="27"/>
    </location>
</feature>
<dbReference type="RefSeq" id="WP_308731925.1">
    <property type="nucleotide sequence ID" value="NZ_JAJEQN010000024.1"/>
</dbReference>
<dbReference type="EMBL" id="JAJEQN010000024">
    <property type="protein sequence ID" value="MCC2221954.1"/>
    <property type="molecule type" value="Genomic_DNA"/>
</dbReference>
<reference evidence="2 3" key="1">
    <citation type="submission" date="2021-10" db="EMBL/GenBank/DDBJ databases">
        <title>Anaerobic single-cell dispensing facilitates the cultivation of human gut bacteria.</title>
        <authorList>
            <person name="Afrizal A."/>
        </authorList>
    </citation>
    <scope>NUCLEOTIDE SEQUENCE [LARGE SCALE GENOMIC DNA]</scope>
    <source>
        <strain evidence="2 3">CLA-AA-H224</strain>
    </source>
</reference>
<dbReference type="AlphaFoldDB" id="A0AAE3E4S5"/>
<keyword evidence="1" id="KW-0732">Signal</keyword>
<comment type="caution">
    <text evidence="2">The sequence shown here is derived from an EMBL/GenBank/DDBJ whole genome shotgun (WGS) entry which is preliminary data.</text>
</comment>
<keyword evidence="3" id="KW-1185">Reference proteome</keyword>
<evidence type="ECO:0000313" key="2">
    <source>
        <dbReference type="EMBL" id="MCC2221954.1"/>
    </source>
</evidence>
<evidence type="ECO:0000313" key="3">
    <source>
        <dbReference type="Proteomes" id="UP001198200"/>
    </source>
</evidence>